<evidence type="ECO:0000313" key="2">
    <source>
        <dbReference type="EMBL" id="MDQ0225069.1"/>
    </source>
</evidence>
<feature type="transmembrane region" description="Helical" evidence="1">
    <location>
        <begin position="39"/>
        <end position="61"/>
    </location>
</feature>
<keyword evidence="3" id="KW-1185">Reference proteome</keyword>
<feature type="transmembrane region" description="Helical" evidence="1">
    <location>
        <begin position="81"/>
        <end position="99"/>
    </location>
</feature>
<keyword evidence="1" id="KW-0472">Membrane</keyword>
<gene>
    <name evidence="2" type="ORF">J2S02_001398</name>
</gene>
<name>A0ABT9YYI8_9BACI</name>
<accession>A0ABT9YYI8</accession>
<evidence type="ECO:0008006" key="4">
    <source>
        <dbReference type="Google" id="ProtNLM"/>
    </source>
</evidence>
<keyword evidence="1" id="KW-0812">Transmembrane</keyword>
<sequence length="154" mass="18674">MKIETKIQQLNHHTDEPTKKMLQNLVERKRKFEAYKRKCFQTQFMTFVLLMGYIVYLYSFIIKPNGGELAMIFHLIFDNSLHTFIILVIVAGYATAQYFKKKEDKSETEYHNLRCEVIRKSKDLWHKPSQWQNRHEVYTMMKNEFDINLFHESK</sequence>
<evidence type="ECO:0000313" key="3">
    <source>
        <dbReference type="Proteomes" id="UP001232245"/>
    </source>
</evidence>
<proteinExistence type="predicted"/>
<reference evidence="2 3" key="1">
    <citation type="submission" date="2023-07" db="EMBL/GenBank/DDBJ databases">
        <title>Genomic Encyclopedia of Type Strains, Phase IV (KMG-IV): sequencing the most valuable type-strain genomes for metagenomic binning, comparative biology and taxonomic classification.</title>
        <authorList>
            <person name="Goeker M."/>
        </authorList>
    </citation>
    <scope>NUCLEOTIDE SEQUENCE [LARGE SCALE GENOMIC DNA]</scope>
    <source>
        <strain evidence="2 3">DSM 17723</strain>
    </source>
</reference>
<dbReference type="RefSeq" id="WP_095301100.1">
    <property type="nucleotide sequence ID" value="NZ_CADEPK010000167.1"/>
</dbReference>
<dbReference type="InterPro" id="IPR020210">
    <property type="entry name" value="Uncharacterised_YpbF_TM"/>
</dbReference>
<protein>
    <recommendedName>
        <fullName evidence="4">DUF2663 family protein</fullName>
    </recommendedName>
</protein>
<keyword evidence="1" id="KW-1133">Transmembrane helix</keyword>
<evidence type="ECO:0000256" key="1">
    <source>
        <dbReference type="SAM" id="Phobius"/>
    </source>
</evidence>
<dbReference type="Proteomes" id="UP001232245">
    <property type="component" value="Unassembled WGS sequence"/>
</dbReference>
<comment type="caution">
    <text evidence="2">The sequence shown here is derived from an EMBL/GenBank/DDBJ whole genome shotgun (WGS) entry which is preliminary data.</text>
</comment>
<organism evidence="2 3">
    <name type="scientific">Metabacillus niabensis</name>
    <dbReference type="NCBI Taxonomy" id="324854"/>
    <lineage>
        <taxon>Bacteria</taxon>
        <taxon>Bacillati</taxon>
        <taxon>Bacillota</taxon>
        <taxon>Bacilli</taxon>
        <taxon>Bacillales</taxon>
        <taxon>Bacillaceae</taxon>
        <taxon>Metabacillus</taxon>
    </lineage>
</organism>
<dbReference type="Pfam" id="PF10864">
    <property type="entry name" value="DUF2663"/>
    <property type="match status" value="1"/>
</dbReference>
<dbReference type="EMBL" id="JAUSTZ010000002">
    <property type="protein sequence ID" value="MDQ0225069.1"/>
    <property type="molecule type" value="Genomic_DNA"/>
</dbReference>